<organism evidence="1 2">
    <name type="scientific">Actinoplanes palleronii</name>
    <dbReference type="NCBI Taxonomy" id="113570"/>
    <lineage>
        <taxon>Bacteria</taxon>
        <taxon>Bacillati</taxon>
        <taxon>Actinomycetota</taxon>
        <taxon>Actinomycetes</taxon>
        <taxon>Micromonosporales</taxon>
        <taxon>Micromonosporaceae</taxon>
        <taxon>Actinoplanes</taxon>
    </lineage>
</organism>
<dbReference type="SUPFAM" id="SSF82171">
    <property type="entry name" value="DPP6 N-terminal domain-like"/>
    <property type="match status" value="1"/>
</dbReference>
<dbReference type="InterPro" id="IPR011044">
    <property type="entry name" value="Quino_amine_DH_bsu"/>
</dbReference>
<dbReference type="EMBL" id="BOMS01000005">
    <property type="protein sequence ID" value="GIE64112.1"/>
    <property type="molecule type" value="Genomic_DNA"/>
</dbReference>
<protein>
    <recommendedName>
        <fullName evidence="3">Lipoprotein</fullName>
    </recommendedName>
</protein>
<evidence type="ECO:0000313" key="2">
    <source>
        <dbReference type="Proteomes" id="UP000624709"/>
    </source>
</evidence>
<reference evidence="1 2" key="1">
    <citation type="submission" date="2021-01" db="EMBL/GenBank/DDBJ databases">
        <title>Whole genome shotgun sequence of Actinoplanes palleronii NBRC 14916.</title>
        <authorList>
            <person name="Komaki H."/>
            <person name="Tamura T."/>
        </authorList>
    </citation>
    <scope>NUCLEOTIDE SEQUENCE [LARGE SCALE GENOMIC DNA]</scope>
    <source>
        <strain evidence="1 2">NBRC 14916</strain>
    </source>
</reference>
<comment type="caution">
    <text evidence="1">The sequence shown here is derived from an EMBL/GenBank/DDBJ whole genome shotgun (WGS) entry which is preliminary data.</text>
</comment>
<dbReference type="Proteomes" id="UP000624709">
    <property type="component" value="Unassembled WGS sequence"/>
</dbReference>
<keyword evidence="2" id="KW-1185">Reference proteome</keyword>
<proteinExistence type="predicted"/>
<evidence type="ECO:0000313" key="1">
    <source>
        <dbReference type="EMBL" id="GIE64112.1"/>
    </source>
</evidence>
<dbReference type="SUPFAM" id="SSF50969">
    <property type="entry name" value="YVTN repeat-like/Quinoprotein amine dehydrogenase"/>
    <property type="match status" value="1"/>
</dbReference>
<dbReference type="PROSITE" id="PS51257">
    <property type="entry name" value="PROKAR_LIPOPROTEIN"/>
    <property type="match status" value="1"/>
</dbReference>
<dbReference type="RefSeq" id="WP_203823403.1">
    <property type="nucleotide sequence ID" value="NZ_BAAATY010000009.1"/>
</dbReference>
<evidence type="ECO:0008006" key="3">
    <source>
        <dbReference type="Google" id="ProtNLM"/>
    </source>
</evidence>
<dbReference type="Gene3D" id="2.130.10.10">
    <property type="entry name" value="YVTN repeat-like/Quinoprotein amine dehydrogenase"/>
    <property type="match status" value="1"/>
</dbReference>
<dbReference type="PROSITE" id="PS51318">
    <property type="entry name" value="TAT"/>
    <property type="match status" value="1"/>
</dbReference>
<gene>
    <name evidence="1" type="ORF">Apa02nite_002200</name>
</gene>
<sequence length="397" mass="41419">MTTRRTFLVLAGAGLALSGCREPAAKASAVPDVLIAETGRGLVRLSPGGAQKYGPAAVLSSDGTRLSVVRENVLSEIVIGSGEVTRTTALAAGWLPRVVSPDGRAHALAHTGALVIPRRRSRTALLTVIDGRTREYDLPGVVEPDAFTADRTGLFVLDWLPATAPDHYRVRLLDLNSGRVQPLQTRAKVPVPGGAEEQMRGEGRQAVLSENGQLLLTLYTHQPGHQHTRDLLSGRPGNAHAFVHVLHLSEHWAYCLDLPHPFGEGPPAGHALAADATGLAVVDATSGQLAYANLETLQIDRTAPARLPSGATAALLLTGDRRTLAGANDQVSVLDRDSGAVRGSWPVPAPLSGLGLSGDGARVYAGTPGAVTWLDAATGEATGRVEVAGLTALRHVA</sequence>
<dbReference type="InterPro" id="IPR015943">
    <property type="entry name" value="WD40/YVTN_repeat-like_dom_sf"/>
</dbReference>
<dbReference type="InterPro" id="IPR006311">
    <property type="entry name" value="TAT_signal"/>
</dbReference>
<accession>A0ABQ4B0C0</accession>
<name>A0ABQ4B0C0_9ACTN</name>